<evidence type="ECO:0008006" key="4">
    <source>
        <dbReference type="Google" id="ProtNLM"/>
    </source>
</evidence>
<feature type="coiled-coil region" evidence="1">
    <location>
        <begin position="195"/>
        <end position="235"/>
    </location>
</feature>
<accession>A0A8S5MAE3</accession>
<name>A0A8S5MAE3_9CAUD</name>
<evidence type="ECO:0000256" key="1">
    <source>
        <dbReference type="SAM" id="Coils"/>
    </source>
</evidence>
<evidence type="ECO:0000256" key="2">
    <source>
        <dbReference type="SAM" id="MobiDB-lite"/>
    </source>
</evidence>
<evidence type="ECO:0000313" key="3">
    <source>
        <dbReference type="EMBL" id="DAD79206.1"/>
    </source>
</evidence>
<sequence>MRLGADCGGIRRLRENGAADGRADTRLREGAINYFLYYNYDRHLGKTREDKVDTPERRQKEDTMKHYEMNLRLFDGEGGTAGTAAAGATTTGAETGAAGGESRDFNAEFDTMVKGEYKDAFDARVQKIVQGRLKNSKQTESKLKDAEGLLAMVGERYNLDGKDFAALKAALEGDRQYLEAEALEKGMTVEQLAQFKKMERENKAFQEQIAQDRQRQEFEQKFAAWTQEAEQLKGKFPELDLAAEFDNPEFVRMLDHGISVGTAYQAVHFDDLMGGALQHTAATTERKVLDSIRARGARPAENGASGSSGAREKPIDVTKLTKQQRNELIERARRNPDERITFS</sequence>
<reference evidence="3" key="1">
    <citation type="journal article" date="2021" name="Proc. Natl. Acad. Sci. U.S.A.">
        <title>A Catalog of Tens of Thousands of Viruses from Human Metagenomes Reveals Hidden Associations with Chronic Diseases.</title>
        <authorList>
            <person name="Tisza M.J."/>
            <person name="Buck C.B."/>
        </authorList>
    </citation>
    <scope>NUCLEOTIDE SEQUENCE</scope>
    <source>
        <strain evidence="3">CtKvA22</strain>
    </source>
</reference>
<organism evidence="3">
    <name type="scientific">Siphoviridae sp. ctKvA22</name>
    <dbReference type="NCBI Taxonomy" id="2826246"/>
    <lineage>
        <taxon>Viruses</taxon>
        <taxon>Duplodnaviria</taxon>
        <taxon>Heunggongvirae</taxon>
        <taxon>Uroviricota</taxon>
        <taxon>Caudoviricetes</taxon>
    </lineage>
</organism>
<proteinExistence type="predicted"/>
<keyword evidence="1" id="KW-0175">Coiled coil</keyword>
<dbReference type="EMBL" id="BK014860">
    <property type="protein sequence ID" value="DAD79206.1"/>
    <property type="molecule type" value="Genomic_DNA"/>
</dbReference>
<feature type="compositionally biased region" description="Basic and acidic residues" evidence="2">
    <location>
        <begin position="324"/>
        <end position="343"/>
    </location>
</feature>
<feature type="region of interest" description="Disordered" evidence="2">
    <location>
        <begin position="292"/>
        <end position="343"/>
    </location>
</feature>
<protein>
    <recommendedName>
        <fullName evidence="4">Scaffolding protein</fullName>
    </recommendedName>
</protein>